<keyword evidence="7" id="KW-1185">Reference proteome</keyword>
<dbReference type="AlphaFoldDB" id="A0A1A9X4B9"/>
<evidence type="ECO:0000256" key="3">
    <source>
        <dbReference type="ARBA" id="ARBA00022845"/>
    </source>
</evidence>
<protein>
    <recommendedName>
        <fullName evidence="5">MIF4G domain-containing protein</fullName>
    </recommendedName>
</protein>
<organism evidence="6 7">
    <name type="scientific">Glossina brevipalpis</name>
    <dbReference type="NCBI Taxonomy" id="37001"/>
    <lineage>
        <taxon>Eukaryota</taxon>
        <taxon>Metazoa</taxon>
        <taxon>Ecdysozoa</taxon>
        <taxon>Arthropoda</taxon>
        <taxon>Hexapoda</taxon>
        <taxon>Insecta</taxon>
        <taxon>Pterygota</taxon>
        <taxon>Neoptera</taxon>
        <taxon>Endopterygota</taxon>
        <taxon>Diptera</taxon>
        <taxon>Brachycera</taxon>
        <taxon>Muscomorpha</taxon>
        <taxon>Hippoboscoidea</taxon>
        <taxon>Glossinidae</taxon>
        <taxon>Glossina</taxon>
    </lineage>
</organism>
<feature type="domain" description="MIF4G" evidence="5">
    <location>
        <begin position="92"/>
        <end position="293"/>
    </location>
</feature>
<feature type="compositionally biased region" description="Acidic residues" evidence="4">
    <location>
        <begin position="350"/>
        <end position="371"/>
    </location>
</feature>
<dbReference type="PANTHER" id="PTHR23254">
    <property type="entry name" value="EIF4G DOMAIN PROTEIN"/>
    <property type="match status" value="1"/>
</dbReference>
<dbReference type="STRING" id="37001.A0A1A9X4B9"/>
<accession>A0A1A9X4B9</accession>
<dbReference type="InterPro" id="IPR051367">
    <property type="entry name" value="mRNA_TranslReg/HistoneTransl"/>
</dbReference>
<dbReference type="GO" id="GO:0006446">
    <property type="term" value="P:regulation of translational initiation"/>
    <property type="evidence" value="ECO:0007669"/>
    <property type="project" value="TreeGrafter"/>
</dbReference>
<dbReference type="VEuPathDB" id="VectorBase:GBRI043712"/>
<evidence type="ECO:0000313" key="7">
    <source>
        <dbReference type="Proteomes" id="UP000091820"/>
    </source>
</evidence>
<keyword evidence="2" id="KW-0963">Cytoplasm</keyword>
<evidence type="ECO:0000313" key="6">
    <source>
        <dbReference type="EnsemblMetazoa" id="GBRI043712-PA"/>
    </source>
</evidence>
<evidence type="ECO:0000259" key="5">
    <source>
        <dbReference type="SMART" id="SM00543"/>
    </source>
</evidence>
<dbReference type="SMART" id="SM00543">
    <property type="entry name" value="MIF4G"/>
    <property type="match status" value="1"/>
</dbReference>
<dbReference type="GO" id="GO:0003723">
    <property type="term" value="F:RNA binding"/>
    <property type="evidence" value="ECO:0007669"/>
    <property type="project" value="InterPro"/>
</dbReference>
<dbReference type="InterPro" id="IPR016024">
    <property type="entry name" value="ARM-type_fold"/>
</dbReference>
<dbReference type="GO" id="GO:0008494">
    <property type="term" value="F:translation activator activity"/>
    <property type="evidence" value="ECO:0007669"/>
    <property type="project" value="TreeGrafter"/>
</dbReference>
<dbReference type="Gene3D" id="1.25.40.180">
    <property type="match status" value="1"/>
</dbReference>
<evidence type="ECO:0000256" key="4">
    <source>
        <dbReference type="SAM" id="MobiDB-lite"/>
    </source>
</evidence>
<dbReference type="SUPFAM" id="SSF48371">
    <property type="entry name" value="ARM repeat"/>
    <property type="match status" value="1"/>
</dbReference>
<dbReference type="GO" id="GO:0005737">
    <property type="term" value="C:cytoplasm"/>
    <property type="evidence" value="ECO:0007669"/>
    <property type="project" value="UniProtKB-SubCell"/>
</dbReference>
<proteinExistence type="predicted"/>
<dbReference type="PANTHER" id="PTHR23254:SF15">
    <property type="entry name" value="POLYADENYLATE-BINDING PROTEIN-INTERACTING PROTEIN 1"/>
    <property type="match status" value="1"/>
</dbReference>
<reference evidence="6" key="2">
    <citation type="submission" date="2020-05" db="UniProtKB">
        <authorList>
            <consortium name="EnsemblMetazoa"/>
        </authorList>
    </citation>
    <scope>IDENTIFICATION</scope>
    <source>
        <strain evidence="6">IAEA</strain>
    </source>
</reference>
<name>A0A1A9X4B9_9MUSC</name>
<evidence type="ECO:0000256" key="2">
    <source>
        <dbReference type="ARBA" id="ARBA00022490"/>
    </source>
</evidence>
<comment type="subcellular location">
    <subcellularLocation>
        <location evidence="1">Cytoplasm</location>
    </subcellularLocation>
</comment>
<sequence>MDGHLPFTICVQQINQHPNLNHHEQQQQQHYNFNKYYQDNRGYKQHNNQRFYNCDHQTQQQQQLRHHPGMHHTINVESNSSEYANDMENIALDYLQSVIQSLNKNSGRFDTIATRFFSVFEGMENNTFVLSNAIEEVFNESMKNPNFRYMGAKIYNLLHKLNPRKDSLFYTLLRYKLDFHQNELKENINMNQQSKVRETALFLAELYMQLREEELRIQFIAEKIICSLKQLLSKENVDNVRCICMTLKLAGYDLTTDCPEGIEEIITDLNAIDDRSPEKYPLVSIVVSLQKNNWGRKVCRPESPIEINKDIDSIRCSDDPVFYGPDGSIITDEECDFLTISANNISDSTDNVDIDNDSEVDLDPEMDEETESAYKEFIKQNAKSS</sequence>
<dbReference type="Proteomes" id="UP000091820">
    <property type="component" value="Unassembled WGS sequence"/>
</dbReference>
<dbReference type="EnsemblMetazoa" id="GBRI043712-RA">
    <property type="protein sequence ID" value="GBRI043712-PA"/>
    <property type="gene ID" value="GBRI043712"/>
</dbReference>
<dbReference type="InterPro" id="IPR003890">
    <property type="entry name" value="MIF4G-like_typ-3"/>
</dbReference>
<keyword evidence="3" id="KW-0810">Translation regulation</keyword>
<evidence type="ECO:0000256" key="1">
    <source>
        <dbReference type="ARBA" id="ARBA00004496"/>
    </source>
</evidence>
<feature type="region of interest" description="Disordered" evidence="4">
    <location>
        <begin position="348"/>
        <end position="385"/>
    </location>
</feature>
<reference evidence="7" key="1">
    <citation type="submission" date="2014-03" db="EMBL/GenBank/DDBJ databases">
        <authorList>
            <person name="Aksoy S."/>
            <person name="Warren W."/>
            <person name="Wilson R.K."/>
        </authorList>
    </citation>
    <scope>NUCLEOTIDE SEQUENCE [LARGE SCALE GENOMIC DNA]</scope>
    <source>
        <strain evidence="7">IAEA</strain>
    </source>
</reference>